<dbReference type="CDD" id="cd00614">
    <property type="entry name" value="CGS_like"/>
    <property type="match status" value="1"/>
</dbReference>
<dbReference type="Pfam" id="PF01053">
    <property type="entry name" value="Cys_Met_Meta_PP"/>
    <property type="match status" value="1"/>
</dbReference>
<dbReference type="NCBIfam" id="NF005871">
    <property type="entry name" value="PRK07811.1"/>
    <property type="match status" value="1"/>
</dbReference>
<evidence type="ECO:0000256" key="4">
    <source>
        <dbReference type="PIRSR" id="PIRSR001434-2"/>
    </source>
</evidence>
<dbReference type="EMBL" id="MFGX01000088">
    <property type="protein sequence ID" value="OGF54150.1"/>
    <property type="molecule type" value="Genomic_DNA"/>
</dbReference>
<accession>A0A1F5USQ8</accession>
<protein>
    <submittedName>
        <fullName evidence="6">Cystathionine gamma-synthase</fullName>
    </submittedName>
</protein>
<dbReference type="GO" id="GO:0019346">
    <property type="term" value="P:transsulfuration"/>
    <property type="evidence" value="ECO:0007669"/>
    <property type="project" value="InterPro"/>
</dbReference>
<dbReference type="GO" id="GO:0004123">
    <property type="term" value="F:cystathionine gamma-lyase activity"/>
    <property type="evidence" value="ECO:0007669"/>
    <property type="project" value="TreeGrafter"/>
</dbReference>
<organism evidence="6 7">
    <name type="scientific">Fraserbacteria sp. (strain RBG_16_55_9)</name>
    <dbReference type="NCBI Taxonomy" id="1817864"/>
    <lineage>
        <taxon>Bacteria</taxon>
        <taxon>Candidatus Fraseribacteriota</taxon>
    </lineage>
</organism>
<dbReference type="Gene3D" id="3.90.1150.10">
    <property type="entry name" value="Aspartate Aminotransferase, domain 1"/>
    <property type="match status" value="1"/>
</dbReference>
<evidence type="ECO:0000256" key="2">
    <source>
        <dbReference type="ARBA" id="ARBA00009077"/>
    </source>
</evidence>
<dbReference type="GO" id="GO:0030170">
    <property type="term" value="F:pyridoxal phosphate binding"/>
    <property type="evidence" value="ECO:0007669"/>
    <property type="project" value="InterPro"/>
</dbReference>
<evidence type="ECO:0000313" key="7">
    <source>
        <dbReference type="Proteomes" id="UP000179157"/>
    </source>
</evidence>
<comment type="cofactor">
    <cofactor evidence="1 5">
        <name>pyridoxal 5'-phosphate</name>
        <dbReference type="ChEBI" id="CHEBI:597326"/>
    </cofactor>
</comment>
<dbReference type="InterPro" id="IPR054542">
    <property type="entry name" value="Cys_met_metab_PP"/>
</dbReference>
<dbReference type="SUPFAM" id="SSF53383">
    <property type="entry name" value="PLP-dependent transferases"/>
    <property type="match status" value="1"/>
</dbReference>
<evidence type="ECO:0000256" key="3">
    <source>
        <dbReference type="ARBA" id="ARBA00022898"/>
    </source>
</evidence>
<dbReference type="GO" id="GO:0003962">
    <property type="term" value="F:cystathionine gamma-synthase activity"/>
    <property type="evidence" value="ECO:0007669"/>
    <property type="project" value="TreeGrafter"/>
</dbReference>
<dbReference type="PANTHER" id="PTHR11808">
    <property type="entry name" value="TRANS-SULFURATION ENZYME FAMILY MEMBER"/>
    <property type="match status" value="1"/>
</dbReference>
<evidence type="ECO:0000313" key="6">
    <source>
        <dbReference type="EMBL" id="OGF54150.1"/>
    </source>
</evidence>
<dbReference type="PIRSF" id="PIRSF001434">
    <property type="entry name" value="CGS"/>
    <property type="match status" value="1"/>
</dbReference>
<dbReference type="Gene3D" id="3.40.640.10">
    <property type="entry name" value="Type I PLP-dependent aspartate aminotransferase-like (Major domain)"/>
    <property type="match status" value="1"/>
</dbReference>
<dbReference type="InterPro" id="IPR000277">
    <property type="entry name" value="Cys/Met-Metab_PyrdxlP-dep_enz"/>
</dbReference>
<keyword evidence="3 4" id="KW-0663">Pyridoxal phosphate</keyword>
<dbReference type="InterPro" id="IPR015422">
    <property type="entry name" value="PyrdxlP-dep_Trfase_small"/>
</dbReference>
<dbReference type="STRING" id="1817864.A2Z21_07200"/>
<proteinExistence type="inferred from homology"/>
<gene>
    <name evidence="6" type="ORF">A2Z21_07200</name>
</gene>
<reference evidence="6 7" key="1">
    <citation type="journal article" date="2016" name="Nat. Commun.">
        <title>Thousands of microbial genomes shed light on interconnected biogeochemical processes in an aquifer system.</title>
        <authorList>
            <person name="Anantharaman K."/>
            <person name="Brown C.T."/>
            <person name="Hug L.A."/>
            <person name="Sharon I."/>
            <person name="Castelle C.J."/>
            <person name="Probst A.J."/>
            <person name="Thomas B.C."/>
            <person name="Singh A."/>
            <person name="Wilkins M.J."/>
            <person name="Karaoz U."/>
            <person name="Brodie E.L."/>
            <person name="Williams K.H."/>
            <person name="Hubbard S.S."/>
            <person name="Banfield J.F."/>
        </authorList>
    </citation>
    <scope>NUCLEOTIDE SEQUENCE [LARGE SCALE GENOMIC DNA]</scope>
    <source>
        <strain evidence="7">RBG_16_55_9</strain>
    </source>
</reference>
<comment type="similarity">
    <text evidence="2 5">Belongs to the trans-sulfuration enzymes family.</text>
</comment>
<dbReference type="GO" id="GO:0019343">
    <property type="term" value="P:cysteine biosynthetic process via cystathionine"/>
    <property type="evidence" value="ECO:0007669"/>
    <property type="project" value="TreeGrafter"/>
</dbReference>
<name>A0A1F5USQ8_FRAXR</name>
<dbReference type="FunFam" id="3.90.1150.10:FF:000008">
    <property type="entry name" value="Cystathionine gamma-synthase"/>
    <property type="match status" value="1"/>
</dbReference>
<dbReference type="PROSITE" id="PS00868">
    <property type="entry name" value="CYS_MET_METAB_PP"/>
    <property type="match status" value="1"/>
</dbReference>
<feature type="modified residue" description="N6-(pyridoxal phosphate)lysine" evidence="4">
    <location>
        <position position="193"/>
    </location>
</feature>
<dbReference type="GO" id="GO:0005737">
    <property type="term" value="C:cytoplasm"/>
    <property type="evidence" value="ECO:0007669"/>
    <property type="project" value="TreeGrafter"/>
</dbReference>
<dbReference type="InterPro" id="IPR015421">
    <property type="entry name" value="PyrdxlP-dep_Trfase_major"/>
</dbReference>
<dbReference type="FunFam" id="3.40.640.10:FF:000009">
    <property type="entry name" value="Cystathionine gamma-synthase homolog"/>
    <property type="match status" value="1"/>
</dbReference>
<comment type="caution">
    <text evidence="6">The sequence shown here is derived from an EMBL/GenBank/DDBJ whole genome shotgun (WGS) entry which is preliminary data.</text>
</comment>
<dbReference type="InterPro" id="IPR015424">
    <property type="entry name" value="PyrdxlP-dep_Trfase"/>
</dbReference>
<dbReference type="AlphaFoldDB" id="A0A1F5USQ8"/>
<evidence type="ECO:0000256" key="1">
    <source>
        <dbReference type="ARBA" id="ARBA00001933"/>
    </source>
</evidence>
<sequence length="375" mass="41092">MKLHFETQAIHVGSDSDAATGAVIPPIYATSTYEQEAPGVHKGFDYSRADNPTRQRLEHALAALEGAEYAITFASGVAATSAVVTLLKPKDHVLAGDDTYGGTYRLFEQIYRKYGLEFSYVDTSCLDSVSIQKNTKMIWIESPTNPLMKITDIAGVAKRKKGALLVVDNTFASPYLQRPLELGADLAMHSTTKYLGGHSDLIGGALMTNDKAIYEELKFIQKAVGAIPSPFDCFLVHRGIKTLAVRMKAHSENAQRIAEFLSESPKVKNVYYPGLPSHPQHEVARRQMRAFSGMLSFELKADATRFLRNLKVIVLAESLGGIESLINHPAIMTHASLPAEERTRRGIGDNLLRLSVGIEHPDDLIADLENALSAI</sequence>
<evidence type="ECO:0000256" key="5">
    <source>
        <dbReference type="RuleBase" id="RU362118"/>
    </source>
</evidence>
<dbReference type="PANTHER" id="PTHR11808:SF15">
    <property type="entry name" value="CYSTATHIONINE GAMMA-LYASE"/>
    <property type="match status" value="1"/>
</dbReference>
<dbReference type="Proteomes" id="UP000179157">
    <property type="component" value="Unassembled WGS sequence"/>
</dbReference>